<evidence type="ECO:0000256" key="3">
    <source>
        <dbReference type="ARBA" id="ARBA00022840"/>
    </source>
</evidence>
<keyword evidence="9" id="KW-1185">Reference proteome</keyword>
<dbReference type="GO" id="GO:0035999">
    <property type="term" value="P:tetrahydrofolate interconversion"/>
    <property type="evidence" value="ECO:0000318"/>
    <property type="project" value="GO_Central"/>
</dbReference>
<feature type="binding site" evidence="6">
    <location>
        <position position="62"/>
    </location>
    <ligand>
        <name>substrate</name>
    </ligand>
</feature>
<dbReference type="KEGG" id="nve:5509125"/>
<dbReference type="STRING" id="45351.A7SFC3"/>
<dbReference type="PANTHER" id="PTHR23407:SF1">
    <property type="entry name" value="5-FORMYLTETRAHYDROFOLATE CYCLO-LIGASE"/>
    <property type="match status" value="1"/>
</dbReference>
<comment type="similarity">
    <text evidence="1 7">Belongs to the 5-formyltetrahydrofolate cyclo-ligase family.</text>
</comment>
<name>A7SFC3_NEMVE</name>
<dbReference type="HOGENOM" id="CLU_066245_2_1_1"/>
<keyword evidence="7" id="KW-0460">Magnesium</keyword>
<dbReference type="Proteomes" id="UP000001593">
    <property type="component" value="Unassembled WGS sequence"/>
</dbReference>
<reference evidence="8 9" key="1">
    <citation type="journal article" date="2007" name="Science">
        <title>Sea anemone genome reveals ancestral eumetazoan gene repertoire and genomic organization.</title>
        <authorList>
            <person name="Putnam N.H."/>
            <person name="Srivastava M."/>
            <person name="Hellsten U."/>
            <person name="Dirks B."/>
            <person name="Chapman J."/>
            <person name="Salamov A."/>
            <person name="Terry A."/>
            <person name="Shapiro H."/>
            <person name="Lindquist E."/>
            <person name="Kapitonov V.V."/>
            <person name="Jurka J."/>
            <person name="Genikhovich G."/>
            <person name="Grigoriev I.V."/>
            <person name="Lucas S.M."/>
            <person name="Steele R.E."/>
            <person name="Finnerty J.R."/>
            <person name="Technau U."/>
            <person name="Martindale M.Q."/>
            <person name="Rokhsar D.S."/>
        </authorList>
    </citation>
    <scope>NUCLEOTIDE SEQUENCE [LARGE SCALE GENOMIC DNA]</scope>
    <source>
        <strain evidence="9">CH2 X CH6</strain>
    </source>
</reference>
<accession>A7SFC3</accession>
<dbReference type="GO" id="GO:0030272">
    <property type="term" value="F:5-formyltetrahydrofolate cyclo-ligase activity"/>
    <property type="evidence" value="ECO:0000318"/>
    <property type="project" value="GO_Central"/>
</dbReference>
<dbReference type="InterPro" id="IPR037171">
    <property type="entry name" value="NagB/RpiA_transferase-like"/>
</dbReference>
<dbReference type="EC" id="6.3.3.2" evidence="5 7"/>
<dbReference type="GO" id="GO:0046872">
    <property type="term" value="F:metal ion binding"/>
    <property type="evidence" value="ECO:0007669"/>
    <property type="project" value="UniProtKB-KW"/>
</dbReference>
<protein>
    <recommendedName>
        <fullName evidence="5 7">5-formyltetrahydrofolate cyclo-ligase</fullName>
        <ecNumber evidence="5 7">6.3.3.2</ecNumber>
    </recommendedName>
</protein>
<evidence type="ECO:0000256" key="6">
    <source>
        <dbReference type="PIRSR" id="PIRSR006806-1"/>
    </source>
</evidence>
<gene>
    <name evidence="8" type="ORF">NEMVEDRAFT_v1g169978</name>
</gene>
<dbReference type="InParanoid" id="A7SFC3"/>
<dbReference type="PANTHER" id="PTHR23407">
    <property type="entry name" value="ATPASE INHIBITOR/5-FORMYLTETRAHYDROFOLATE CYCLO-LIGASE"/>
    <property type="match status" value="1"/>
</dbReference>
<organism evidence="8 9">
    <name type="scientific">Nematostella vectensis</name>
    <name type="common">Starlet sea anemone</name>
    <dbReference type="NCBI Taxonomy" id="45351"/>
    <lineage>
        <taxon>Eukaryota</taxon>
        <taxon>Metazoa</taxon>
        <taxon>Cnidaria</taxon>
        <taxon>Anthozoa</taxon>
        <taxon>Hexacorallia</taxon>
        <taxon>Actiniaria</taxon>
        <taxon>Edwardsiidae</taxon>
        <taxon>Nematostella</taxon>
    </lineage>
</organism>
<evidence type="ECO:0000256" key="2">
    <source>
        <dbReference type="ARBA" id="ARBA00022741"/>
    </source>
</evidence>
<evidence type="ECO:0000313" key="9">
    <source>
        <dbReference type="Proteomes" id="UP000001593"/>
    </source>
</evidence>
<evidence type="ECO:0000256" key="7">
    <source>
        <dbReference type="RuleBase" id="RU361279"/>
    </source>
</evidence>
<sequence length="205" mass="23431">MATSAAIYEAKKLLRRQIKKRILAMSEEAKRKESAMITEKLLAMEEYKSSHRISVYLSMPSEVSTFDILRDIFNSNKKCYIPRYIGHQMDMLRLHSLEDMQSLPLTPWNIHQPADDDIREEALNTGGLDVILVPGLGFSKNGQRLGRGKGYYDNYIQKCIELCHKKPHLIGLAFSTQMYDQVPVTENDMTLDHVVFCQSSGTNSK</sequence>
<keyword evidence="7" id="KW-0479">Metal-binding</keyword>
<dbReference type="OMA" id="STIYPCQ"/>
<comment type="catalytic activity">
    <reaction evidence="4 7">
        <text>(6S)-5-formyl-5,6,7,8-tetrahydrofolate + ATP = (6R)-5,10-methenyltetrahydrofolate + ADP + phosphate</text>
        <dbReference type="Rhea" id="RHEA:10488"/>
        <dbReference type="ChEBI" id="CHEBI:30616"/>
        <dbReference type="ChEBI" id="CHEBI:43474"/>
        <dbReference type="ChEBI" id="CHEBI:57455"/>
        <dbReference type="ChEBI" id="CHEBI:57457"/>
        <dbReference type="ChEBI" id="CHEBI:456216"/>
        <dbReference type="EC" id="6.3.3.2"/>
    </reaction>
</comment>
<dbReference type="GO" id="GO:0005524">
    <property type="term" value="F:ATP binding"/>
    <property type="evidence" value="ECO:0007669"/>
    <property type="project" value="UniProtKB-KW"/>
</dbReference>
<dbReference type="GO" id="GO:0005737">
    <property type="term" value="C:cytoplasm"/>
    <property type="evidence" value="ECO:0000318"/>
    <property type="project" value="GO_Central"/>
</dbReference>
<feature type="binding site" evidence="6">
    <location>
        <begin position="11"/>
        <end position="15"/>
    </location>
    <ligand>
        <name>ATP</name>
        <dbReference type="ChEBI" id="CHEBI:30616"/>
    </ligand>
</feature>
<dbReference type="Pfam" id="PF01812">
    <property type="entry name" value="5-FTHF_cyc-lig"/>
    <property type="match status" value="1"/>
</dbReference>
<dbReference type="SUPFAM" id="SSF100950">
    <property type="entry name" value="NagB/RpiA/CoA transferase-like"/>
    <property type="match status" value="1"/>
</dbReference>
<dbReference type="InterPro" id="IPR002698">
    <property type="entry name" value="FTHF_cligase"/>
</dbReference>
<dbReference type="NCBIfam" id="TIGR02727">
    <property type="entry name" value="MTHFS_bact"/>
    <property type="match status" value="1"/>
</dbReference>
<dbReference type="EMBL" id="DS469643">
    <property type="protein sequence ID" value="EDO37618.1"/>
    <property type="molecule type" value="Genomic_DNA"/>
</dbReference>
<dbReference type="OrthoDB" id="2015992at2759"/>
<dbReference type="FunFam" id="3.40.50.10420:FF:000007">
    <property type="entry name" value="5-formyltetrahydrofolate cyclo-ligase"/>
    <property type="match status" value="1"/>
</dbReference>
<dbReference type="PIRSF" id="PIRSF006806">
    <property type="entry name" value="FTHF_cligase"/>
    <property type="match status" value="1"/>
</dbReference>
<comment type="cofactor">
    <cofactor evidence="7">
        <name>Mg(2+)</name>
        <dbReference type="ChEBI" id="CHEBI:18420"/>
    </cofactor>
</comment>
<feature type="binding site" evidence="6">
    <location>
        <position position="57"/>
    </location>
    <ligand>
        <name>substrate</name>
    </ligand>
</feature>
<dbReference type="eggNOG" id="KOG3093">
    <property type="taxonomic scope" value="Eukaryota"/>
</dbReference>
<dbReference type="GO" id="GO:0005739">
    <property type="term" value="C:mitochondrion"/>
    <property type="evidence" value="ECO:0000318"/>
    <property type="project" value="GO_Central"/>
</dbReference>
<dbReference type="GO" id="GO:0009396">
    <property type="term" value="P:folic acid-containing compound biosynthetic process"/>
    <property type="evidence" value="ECO:0000318"/>
    <property type="project" value="GO_Central"/>
</dbReference>
<evidence type="ECO:0000256" key="4">
    <source>
        <dbReference type="ARBA" id="ARBA00036539"/>
    </source>
</evidence>
<proteinExistence type="inferred from homology"/>
<dbReference type="PhylomeDB" id="A7SFC3"/>
<evidence type="ECO:0000256" key="5">
    <source>
        <dbReference type="ARBA" id="ARBA00038966"/>
    </source>
</evidence>
<keyword evidence="3 6" id="KW-0067">ATP-binding</keyword>
<dbReference type="Gene3D" id="3.40.50.10420">
    <property type="entry name" value="NagB/RpiA/CoA transferase-like"/>
    <property type="match status" value="1"/>
</dbReference>
<evidence type="ECO:0000313" key="8">
    <source>
        <dbReference type="EMBL" id="EDO37618.1"/>
    </source>
</evidence>
<feature type="binding site" evidence="6">
    <location>
        <begin position="144"/>
        <end position="152"/>
    </location>
    <ligand>
        <name>ATP</name>
        <dbReference type="ChEBI" id="CHEBI:30616"/>
    </ligand>
</feature>
<dbReference type="AlphaFoldDB" id="A7SFC3"/>
<keyword evidence="2 6" id="KW-0547">Nucleotide-binding</keyword>
<evidence type="ECO:0000256" key="1">
    <source>
        <dbReference type="ARBA" id="ARBA00010638"/>
    </source>
</evidence>
<dbReference type="InterPro" id="IPR024185">
    <property type="entry name" value="FTHF_cligase-like_sf"/>
</dbReference>